<proteinExistence type="predicted"/>
<name>A0ABM7V9U4_9PROT</name>
<gene>
    <name evidence="3" type="ORF">HYD_6730</name>
</gene>
<evidence type="ECO:0000256" key="1">
    <source>
        <dbReference type="SAM" id="Coils"/>
    </source>
</evidence>
<protein>
    <submittedName>
        <fullName evidence="3">Uncharacterized protein</fullName>
    </submittedName>
</protein>
<feature type="region of interest" description="Disordered" evidence="2">
    <location>
        <begin position="452"/>
        <end position="483"/>
    </location>
</feature>
<feature type="compositionally biased region" description="Polar residues" evidence="2">
    <location>
        <begin position="186"/>
        <end position="204"/>
    </location>
</feature>
<feature type="compositionally biased region" description="Basic residues" evidence="2">
    <location>
        <begin position="456"/>
        <end position="470"/>
    </location>
</feature>
<evidence type="ECO:0000256" key="2">
    <source>
        <dbReference type="SAM" id="MobiDB-lite"/>
    </source>
</evidence>
<reference evidence="3" key="1">
    <citation type="submission" date="2021-10" db="EMBL/GenBank/DDBJ databases">
        <title>Genome Sequence of The Candidatus Hydrogeosomobacter endosymbioticus, an Intracellular Bacterial Symbiont of the Anaerobic Ciliate GW7.</title>
        <authorList>
            <person name="Shiohama Y."/>
            <person name="Shinzato N."/>
        </authorList>
    </citation>
    <scope>NUCLEOTIDE SEQUENCE [LARGE SCALE GENOMIC DNA]</scope>
    <source>
        <strain evidence="3">200920</strain>
    </source>
</reference>
<dbReference type="Proteomes" id="UP001320209">
    <property type="component" value="Chromosome"/>
</dbReference>
<dbReference type="EMBL" id="AP025225">
    <property type="protein sequence ID" value="BDB96540.1"/>
    <property type="molecule type" value="Genomic_DNA"/>
</dbReference>
<organism evidence="3 4">
    <name type="scientific">Candidatus Hydrogenosomobacter endosymbioticus</name>
    <dbReference type="NCBI Taxonomy" id="2558174"/>
    <lineage>
        <taxon>Bacteria</taxon>
        <taxon>Pseudomonadati</taxon>
        <taxon>Pseudomonadota</taxon>
        <taxon>Alphaproteobacteria</taxon>
        <taxon>Holosporales</taxon>
        <taxon>Holosporaceae</taxon>
        <taxon>Candidatus Hydrogenosomobacter</taxon>
    </lineage>
</organism>
<evidence type="ECO:0000313" key="3">
    <source>
        <dbReference type="EMBL" id="BDB96540.1"/>
    </source>
</evidence>
<feature type="coiled-coil region" evidence="1">
    <location>
        <begin position="210"/>
        <end position="277"/>
    </location>
</feature>
<keyword evidence="4" id="KW-1185">Reference proteome</keyword>
<accession>A0ABM7V9U4</accession>
<keyword evidence="1" id="KW-0175">Coiled coil</keyword>
<feature type="compositionally biased region" description="Acidic residues" evidence="2">
    <location>
        <begin position="474"/>
        <end position="483"/>
    </location>
</feature>
<sequence>MNRITFLTIVFAAHLDAFAMKKTSLSFSGDLPKQTVECGKRAILTSRTADSKDLSQFRAKKEVSQYQENKEKEHKKITDLQQIQNQDDTEQLKELAQIQNQDDTEQLKQLAQSKIRNQPEQLKELAQIQNQDDTEQLKERIHTQPPEQAVQKAGGRKSLYQEMEDFVKQKQSKGKQTSDKKGPSAQLKTNQKKPSAQQQALVRVPHSQQIAQLLEKQKNIRNEIRAEFEEKYNSLEQQLCDERLRIENEKKQFEVQKAKFAEEKAKFAERKTSLENKVYNSKIEVSSLINKISHLELQISSQKEAFDKKLSKVTLGLLEEADKAKTEKANMQIRLEDFNEDRKKWGVDRDYYRGEISRLYNHIAELRSDQVKYDELIAQTALEKGDLQKKIEKYDELIAQTALEKGDLQKKIEKYDELIAQTALEKGDLQKKYDELIAQTILEKETLQKDLENAKKSKSKKSKSKRRKLKPKIDDDEEEKTKG</sequence>
<feature type="region of interest" description="Disordered" evidence="2">
    <location>
        <begin position="166"/>
        <end position="204"/>
    </location>
</feature>
<evidence type="ECO:0000313" key="4">
    <source>
        <dbReference type="Proteomes" id="UP001320209"/>
    </source>
</evidence>